<evidence type="ECO:0000313" key="5">
    <source>
        <dbReference type="EMBL" id="PSL43987.1"/>
    </source>
</evidence>
<dbReference type="AlphaFoldDB" id="A0A2P8HCN2"/>
<dbReference type="GO" id="GO:0009986">
    <property type="term" value="C:cell surface"/>
    <property type="evidence" value="ECO:0007669"/>
    <property type="project" value="UniProtKB-SubCell"/>
</dbReference>
<evidence type="ECO:0000313" key="6">
    <source>
        <dbReference type="Proteomes" id="UP000242310"/>
    </source>
</evidence>
<name>A0A2P8HCN2_9BACI</name>
<feature type="region of interest" description="Disordered" evidence="3">
    <location>
        <begin position="146"/>
        <end position="175"/>
    </location>
</feature>
<dbReference type="NCBIfam" id="TIGR02532">
    <property type="entry name" value="IV_pilin_GFxxxE"/>
    <property type="match status" value="1"/>
</dbReference>
<comment type="subcellular location">
    <subcellularLocation>
        <location evidence="1">Cell surface</location>
    </subcellularLocation>
</comment>
<dbReference type="EMBL" id="PYAV01000009">
    <property type="protein sequence ID" value="PSL43987.1"/>
    <property type="molecule type" value="Genomic_DNA"/>
</dbReference>
<accession>A0A2P8HCN2</accession>
<dbReference type="RefSeq" id="WP_181315348.1">
    <property type="nucleotide sequence ID" value="NZ_PYAV01000009.1"/>
</dbReference>
<dbReference type="PROSITE" id="PS00409">
    <property type="entry name" value="PROKAR_NTER_METHYL"/>
    <property type="match status" value="1"/>
</dbReference>
<dbReference type="GO" id="GO:0030420">
    <property type="term" value="P:establishment of competence for transformation"/>
    <property type="evidence" value="ECO:0007669"/>
    <property type="project" value="UniProtKB-KW"/>
</dbReference>
<feature type="transmembrane region" description="Helical" evidence="4">
    <location>
        <begin position="12"/>
        <end position="32"/>
    </location>
</feature>
<organism evidence="5 6">
    <name type="scientific">Salsuginibacillus halophilus</name>
    <dbReference type="NCBI Taxonomy" id="517424"/>
    <lineage>
        <taxon>Bacteria</taxon>
        <taxon>Bacillati</taxon>
        <taxon>Bacillota</taxon>
        <taxon>Bacilli</taxon>
        <taxon>Bacillales</taxon>
        <taxon>Bacillaceae</taxon>
        <taxon>Salsuginibacillus</taxon>
    </lineage>
</organism>
<keyword evidence="2" id="KW-0178">Competence</keyword>
<evidence type="ECO:0000256" key="1">
    <source>
        <dbReference type="ARBA" id="ARBA00004241"/>
    </source>
</evidence>
<keyword evidence="4" id="KW-0812">Transmembrane</keyword>
<dbReference type="Proteomes" id="UP000242310">
    <property type="component" value="Unassembled WGS sequence"/>
</dbReference>
<comment type="caution">
    <text evidence="5">The sequence shown here is derived from an EMBL/GenBank/DDBJ whole genome shotgun (WGS) entry which is preliminary data.</text>
</comment>
<reference evidence="5 6" key="1">
    <citation type="submission" date="2018-03" db="EMBL/GenBank/DDBJ databases">
        <title>Genomic Encyclopedia of Type Strains, Phase III (KMG-III): the genomes of soil and plant-associated and newly described type strains.</title>
        <authorList>
            <person name="Whitman W."/>
        </authorList>
    </citation>
    <scope>NUCLEOTIDE SEQUENCE [LARGE SCALE GENOMIC DNA]</scope>
    <source>
        <strain evidence="5 6">CGMCC 1.07653</strain>
    </source>
</reference>
<gene>
    <name evidence="5" type="ORF">B0H94_10943</name>
</gene>
<dbReference type="InterPro" id="IPR012902">
    <property type="entry name" value="N_methyl_site"/>
</dbReference>
<feature type="compositionally biased region" description="Acidic residues" evidence="3">
    <location>
        <begin position="162"/>
        <end position="175"/>
    </location>
</feature>
<keyword evidence="4" id="KW-1133">Transmembrane helix</keyword>
<keyword evidence="6" id="KW-1185">Reference proteome</keyword>
<evidence type="ECO:0000256" key="4">
    <source>
        <dbReference type="SAM" id="Phobius"/>
    </source>
</evidence>
<dbReference type="Pfam" id="PF07963">
    <property type="entry name" value="N_methyl"/>
    <property type="match status" value="1"/>
</dbReference>
<evidence type="ECO:0000256" key="3">
    <source>
        <dbReference type="SAM" id="MobiDB-lite"/>
    </source>
</evidence>
<protein>
    <submittedName>
        <fullName evidence="5">Prepilin-type N-terminal cleavage/methylation domain-containing protein</fullName>
    </submittedName>
</protein>
<sequence length="356" mass="38293">MVINNRSGFTLIEVLATITLLSVVVGTAFLILNTGMLVSTDQDEATQERTDTRIASQEITEDIQGSRSIETDNGIYTLEKSAGDEITYSFHEAEQTVERNGSTWLQGVEHFALTESGGSAYTVELQWADVDRAAAGDGDWRFTAAPRIAGSMSGGTTPSEPENGDDDEDETGPCNLEDYEFDGIDEFCTFEEDQFLDEDQYTFPEGVIFEDSVSLENNPGASGGVNCNNGSSEPEGVCAEILGDSEFHDEINFARGGQIHILEGASALIRSDINFSGQANKNTNEFLITGDVTFNAINESNVINFDTSDLTASSTRDNLGDLFTIEGDATCENGTTVEIDDGTELSDIVEGTISGC</sequence>
<evidence type="ECO:0000256" key="2">
    <source>
        <dbReference type="ARBA" id="ARBA00023287"/>
    </source>
</evidence>
<keyword evidence="4" id="KW-0472">Membrane</keyword>
<proteinExistence type="predicted"/>